<dbReference type="NCBIfam" id="TIGR03998">
    <property type="entry name" value="thiol_BshC"/>
    <property type="match status" value="1"/>
</dbReference>
<dbReference type="RefSeq" id="WP_302038683.1">
    <property type="nucleotide sequence ID" value="NZ_JAUKPO010000009.1"/>
</dbReference>
<reference evidence="5" key="1">
    <citation type="submission" date="2023-07" db="EMBL/GenBank/DDBJ databases">
        <title>The genome sequence of Rhodocytophaga aerolata KACC 12507.</title>
        <authorList>
            <person name="Zhang X."/>
        </authorList>
    </citation>
    <scope>NUCLEOTIDE SEQUENCE</scope>
    <source>
        <strain evidence="5">KACC 12507</strain>
    </source>
</reference>
<dbReference type="InterPro" id="IPR055399">
    <property type="entry name" value="CC_BshC"/>
</dbReference>
<evidence type="ECO:0000313" key="5">
    <source>
        <dbReference type="EMBL" id="MDO1447878.1"/>
    </source>
</evidence>
<evidence type="ECO:0000259" key="3">
    <source>
        <dbReference type="Pfam" id="PF10079"/>
    </source>
</evidence>
<evidence type="ECO:0000256" key="1">
    <source>
        <dbReference type="ARBA" id="ARBA00022598"/>
    </source>
</evidence>
<keyword evidence="6" id="KW-1185">Reference proteome</keyword>
<protein>
    <recommendedName>
        <fullName evidence="2">Putative cysteine ligase BshC</fullName>
        <ecNumber evidence="2">6.-.-.-</ecNumber>
    </recommendedName>
</protein>
<dbReference type="EC" id="6.-.-.-" evidence="2"/>
<keyword evidence="1 2" id="KW-0436">Ligase</keyword>
<accession>A0ABT8R9D6</accession>
<dbReference type="InterPro" id="IPR011199">
    <property type="entry name" value="Bacillithiol_biosynth_BshC"/>
</dbReference>
<comment type="caution">
    <text evidence="5">The sequence shown here is derived from an EMBL/GenBank/DDBJ whole genome shotgun (WGS) entry which is preliminary data.</text>
</comment>
<dbReference type="EMBL" id="JAUKPO010000009">
    <property type="protein sequence ID" value="MDO1447878.1"/>
    <property type="molecule type" value="Genomic_DNA"/>
</dbReference>
<gene>
    <name evidence="2 5" type="primary">bshC</name>
    <name evidence="5" type="ORF">Q0590_16520</name>
</gene>
<dbReference type="PIRSF" id="PIRSF012535">
    <property type="entry name" value="UCP012535"/>
    <property type="match status" value="1"/>
</dbReference>
<dbReference type="Pfam" id="PF10079">
    <property type="entry name" value="Rossmann-like_BshC"/>
    <property type="match status" value="1"/>
</dbReference>
<feature type="coiled-coil region" evidence="2">
    <location>
        <begin position="434"/>
        <end position="464"/>
    </location>
</feature>
<evidence type="ECO:0000256" key="2">
    <source>
        <dbReference type="HAMAP-Rule" id="MF_01867"/>
    </source>
</evidence>
<dbReference type="Proteomes" id="UP001168528">
    <property type="component" value="Unassembled WGS sequence"/>
</dbReference>
<dbReference type="Pfam" id="PF24850">
    <property type="entry name" value="CC_BshC"/>
    <property type="match status" value="1"/>
</dbReference>
<organism evidence="5 6">
    <name type="scientific">Rhodocytophaga aerolata</name>
    <dbReference type="NCBI Taxonomy" id="455078"/>
    <lineage>
        <taxon>Bacteria</taxon>
        <taxon>Pseudomonadati</taxon>
        <taxon>Bacteroidota</taxon>
        <taxon>Cytophagia</taxon>
        <taxon>Cytophagales</taxon>
        <taxon>Rhodocytophagaceae</taxon>
        <taxon>Rhodocytophaga</taxon>
    </lineage>
</organism>
<evidence type="ECO:0000259" key="4">
    <source>
        <dbReference type="Pfam" id="PF24850"/>
    </source>
</evidence>
<feature type="domain" description="Bacillithiol biosynthesis BshC C-terminal coiled-coil" evidence="4">
    <location>
        <begin position="361"/>
        <end position="515"/>
    </location>
</feature>
<proteinExistence type="inferred from homology"/>
<sequence>MNVTKINLTDTKQFNTFFTDYITHHPSLSPFYTHYPSIENFAKLLEKKRFAKAKREVLHEVLSEQYTSVAPFPEKQLALLLEENTFTVTTGHQLNIFSGPLYLIYKLVTTVNLAKALKQKYPAYNFVPVYWMATEDHDFEEISYFYLFGKKYTWESQQTGAVGRMQTQELKQILDELPEKTALFEKAYLEHKTLADATRCWAHELFGEQGLLCIDADDARLKAQFREVIRQDIFEHTTYHKVTQTSNELTELGYETQVNPRQINFFYLDKGVRERIVSTDNGFEVLNTDLKFSRQELEKLIETHPERFSPNVLLRPVFQETILPNLAYIGGPAELIYWLQLKELFGTLQVDFPLLMPRNFALIIGKTYHKKLEKLGITPEELFTEETALKRVFVEKNVTDPVTVDEEQQLITKAFDLLVAKALQLDKTLEGFIRAEQQKAVKSLENVEKRLKKAEEKNQETGITQLLNVKAKLFPNGGLQERTDNFLNFCLNNPQFIDNLLEVFDPFDYRFQMLTEDE</sequence>
<dbReference type="HAMAP" id="MF_01867">
    <property type="entry name" value="BshC"/>
    <property type="match status" value="1"/>
</dbReference>
<dbReference type="InterPro" id="IPR055398">
    <property type="entry name" value="Rossmann-like_BshC"/>
</dbReference>
<feature type="domain" description="Bacillithiol biosynthesis BshC N-terminal Rossmann-like" evidence="3">
    <location>
        <begin position="1"/>
        <end position="359"/>
    </location>
</feature>
<evidence type="ECO:0000313" key="6">
    <source>
        <dbReference type="Proteomes" id="UP001168528"/>
    </source>
</evidence>
<keyword evidence="2" id="KW-0175">Coiled coil</keyword>
<comment type="similarity">
    <text evidence="2">Belongs to the BshC family.</text>
</comment>
<name>A0ABT8R9D6_9BACT</name>